<comment type="subcellular location">
    <subcellularLocation>
        <location evidence="2">Membrane</location>
        <topology evidence="2">Multi-pass membrane protein</topology>
    </subcellularLocation>
</comment>
<reference evidence="13 14" key="1">
    <citation type="submission" date="2021-03" db="EMBL/GenBank/DDBJ databases">
        <title>Genomic Encyclopedia of Type Strains, Phase IV (KMG-IV): sequencing the most valuable type-strain genomes for metagenomic binning, comparative biology and taxonomic classification.</title>
        <authorList>
            <person name="Goeker M."/>
        </authorList>
    </citation>
    <scope>NUCLEOTIDE SEQUENCE [LARGE SCALE GENOMIC DNA]</scope>
    <source>
        <strain evidence="13 14">DSM 27138</strain>
    </source>
</reference>
<keyword evidence="14" id="KW-1185">Reference proteome</keyword>
<gene>
    <name evidence="13" type="ORF">J2Z79_001072</name>
</gene>
<comment type="cofactor">
    <cofactor evidence="1">
        <name>Zn(2+)</name>
        <dbReference type="ChEBI" id="CHEBI:29105"/>
    </cofactor>
</comment>
<evidence type="ECO:0000256" key="2">
    <source>
        <dbReference type="ARBA" id="ARBA00004141"/>
    </source>
</evidence>
<organism evidence="13 14">
    <name type="scientific">Symbiobacterium terraclitae</name>
    <dbReference type="NCBI Taxonomy" id="557451"/>
    <lineage>
        <taxon>Bacteria</taxon>
        <taxon>Bacillati</taxon>
        <taxon>Bacillota</taxon>
        <taxon>Clostridia</taxon>
        <taxon>Eubacteriales</taxon>
        <taxon>Symbiobacteriaceae</taxon>
        <taxon>Symbiobacterium</taxon>
    </lineage>
</organism>
<evidence type="ECO:0000256" key="9">
    <source>
        <dbReference type="ARBA" id="ARBA00023049"/>
    </source>
</evidence>
<evidence type="ECO:0000256" key="3">
    <source>
        <dbReference type="ARBA" id="ARBA00007931"/>
    </source>
</evidence>
<dbReference type="EMBL" id="JAGGLG010000006">
    <property type="protein sequence ID" value="MBP2017687.1"/>
    <property type="molecule type" value="Genomic_DNA"/>
</dbReference>
<evidence type="ECO:0000256" key="1">
    <source>
        <dbReference type="ARBA" id="ARBA00001947"/>
    </source>
</evidence>
<feature type="transmembrane region" description="Helical" evidence="11">
    <location>
        <begin position="6"/>
        <end position="27"/>
    </location>
</feature>
<evidence type="ECO:0000256" key="8">
    <source>
        <dbReference type="ARBA" id="ARBA00022989"/>
    </source>
</evidence>
<name>A0ABS4JQ69_9FIRM</name>
<keyword evidence="9" id="KW-0482">Metalloprotease</keyword>
<keyword evidence="6 13" id="KW-0378">Hydrolase</keyword>
<evidence type="ECO:0000256" key="6">
    <source>
        <dbReference type="ARBA" id="ARBA00022801"/>
    </source>
</evidence>
<dbReference type="SUPFAM" id="SSF50156">
    <property type="entry name" value="PDZ domain-like"/>
    <property type="match status" value="1"/>
</dbReference>
<keyword evidence="8 11" id="KW-1133">Transmembrane helix</keyword>
<comment type="similarity">
    <text evidence="3">Belongs to the peptidase M50B family.</text>
</comment>
<evidence type="ECO:0000259" key="12">
    <source>
        <dbReference type="Pfam" id="PF02163"/>
    </source>
</evidence>
<evidence type="ECO:0000313" key="13">
    <source>
        <dbReference type="EMBL" id="MBP2017687.1"/>
    </source>
</evidence>
<dbReference type="RefSeq" id="WP_209465822.1">
    <property type="nucleotide sequence ID" value="NZ_JAGGLG010000006.1"/>
</dbReference>
<keyword evidence="7" id="KW-0862">Zinc</keyword>
<dbReference type="Gene3D" id="2.30.42.10">
    <property type="match status" value="1"/>
</dbReference>
<dbReference type="Proteomes" id="UP001519289">
    <property type="component" value="Unassembled WGS sequence"/>
</dbReference>
<proteinExistence type="inferred from homology"/>
<sequence length="340" mass="36160">MTLAHWLWAVPVFGLMIFVHELGHFAAAKFFGIRVHEFALGFGPSVLRFAKGGTRYSLRAVPLGGFVRMAGMDPDEPEDPAGFSNKPVYARALTILAGPLMNFLLASLLLSAFAYARWAEAPVIGQTLAECGGQPCPVAVAGLQPGDLVLEIDGEPVGAWSEVRLRVAGSGGAPLEVRLARDGRQFSAVLTPVQVEGEYVLGIRQATPSVWRALAWGPAMTCRYAGTWIGWLVDTVTGRQPVELYGPVGMTRAIATEASAGVTNLLALTAALSINLGLFNLLPIPALDGAHLLFMAVEAVRGRRLDPEFVGMAHFFGLLLLVGLTLVVTYGDLRAAILGS</sequence>
<evidence type="ECO:0000256" key="4">
    <source>
        <dbReference type="ARBA" id="ARBA00022670"/>
    </source>
</evidence>
<dbReference type="CDD" id="cd06163">
    <property type="entry name" value="S2P-M50_PDZ_RseP-like"/>
    <property type="match status" value="1"/>
</dbReference>
<comment type="caution">
    <text evidence="13">The sequence shown here is derived from an EMBL/GenBank/DDBJ whole genome shotgun (WGS) entry which is preliminary data.</text>
</comment>
<dbReference type="InterPro" id="IPR008915">
    <property type="entry name" value="Peptidase_M50"/>
</dbReference>
<evidence type="ECO:0000256" key="11">
    <source>
        <dbReference type="SAM" id="Phobius"/>
    </source>
</evidence>
<keyword evidence="10 11" id="KW-0472">Membrane</keyword>
<dbReference type="GO" id="GO:0008233">
    <property type="term" value="F:peptidase activity"/>
    <property type="evidence" value="ECO:0007669"/>
    <property type="project" value="UniProtKB-KW"/>
</dbReference>
<dbReference type="EC" id="3.4.24.-" evidence="13"/>
<dbReference type="PANTHER" id="PTHR42837">
    <property type="entry name" value="REGULATOR OF SIGMA-E PROTEASE RSEP"/>
    <property type="match status" value="1"/>
</dbReference>
<feature type="transmembrane region" description="Helical" evidence="11">
    <location>
        <begin position="309"/>
        <end position="330"/>
    </location>
</feature>
<keyword evidence="4 13" id="KW-0645">Protease</keyword>
<feature type="domain" description="Peptidase M50" evidence="12">
    <location>
        <begin position="12"/>
        <end position="323"/>
    </location>
</feature>
<dbReference type="InterPro" id="IPR004387">
    <property type="entry name" value="Pept_M50_Zn"/>
</dbReference>
<evidence type="ECO:0000256" key="5">
    <source>
        <dbReference type="ARBA" id="ARBA00022692"/>
    </source>
</evidence>
<keyword evidence="5 11" id="KW-0812">Transmembrane</keyword>
<dbReference type="InterPro" id="IPR036034">
    <property type="entry name" value="PDZ_sf"/>
</dbReference>
<dbReference type="GO" id="GO:0006508">
    <property type="term" value="P:proteolysis"/>
    <property type="evidence" value="ECO:0007669"/>
    <property type="project" value="UniProtKB-KW"/>
</dbReference>
<protein>
    <submittedName>
        <fullName evidence="13">Regulator of sigma E protease</fullName>
        <ecNumber evidence="13">3.4.24.-</ecNumber>
    </submittedName>
</protein>
<dbReference type="PANTHER" id="PTHR42837:SF2">
    <property type="entry name" value="MEMBRANE METALLOPROTEASE ARASP2, CHLOROPLASTIC-RELATED"/>
    <property type="match status" value="1"/>
</dbReference>
<accession>A0ABS4JQ69</accession>
<feature type="transmembrane region" description="Helical" evidence="11">
    <location>
        <begin position="93"/>
        <end position="116"/>
    </location>
</feature>
<evidence type="ECO:0000313" key="14">
    <source>
        <dbReference type="Proteomes" id="UP001519289"/>
    </source>
</evidence>
<dbReference type="Pfam" id="PF02163">
    <property type="entry name" value="Peptidase_M50"/>
    <property type="match status" value="1"/>
</dbReference>
<dbReference type="CDD" id="cd23081">
    <property type="entry name" value="cpPDZ_EcRseP-like"/>
    <property type="match status" value="1"/>
</dbReference>
<evidence type="ECO:0000256" key="7">
    <source>
        <dbReference type="ARBA" id="ARBA00022833"/>
    </source>
</evidence>
<evidence type="ECO:0000256" key="10">
    <source>
        <dbReference type="ARBA" id="ARBA00023136"/>
    </source>
</evidence>